<evidence type="ECO:0000256" key="3">
    <source>
        <dbReference type="ARBA" id="ARBA00022840"/>
    </source>
</evidence>
<dbReference type="PANTHER" id="PTHR12241:SF162">
    <property type="entry name" value="TUBULIN MONOGLUTAMYLASE TTLL4"/>
    <property type="match status" value="1"/>
</dbReference>
<evidence type="ECO:0000313" key="4">
    <source>
        <dbReference type="EMBL" id="RWS21529.1"/>
    </source>
</evidence>
<keyword evidence="3" id="KW-0067">ATP-binding</keyword>
<dbReference type="PROSITE" id="PS51221">
    <property type="entry name" value="TTL"/>
    <property type="match status" value="1"/>
</dbReference>
<sequence length="534" mass="62474">ETLNEVLSKQLIWRLSSITPPIIRQMVVKSGFKLLKEKSKNRRWVATWCKHMRCAEFTSLLPNQKVNHFPGSFHFGRKDKLWLNVQALGEFMEDESVCNFQPRTYLLPQDLKLLRKEWTAKKQMIVKPPAAARGVGISIVSDISQLPKIVRTPKKVSIVTSKSLPDLRRSNNKAQLIVQEYISNPCLLFNRAKFDLRFYCLVTSFNPLRAYLFDDGLVRFASMIYSTDAENLDNQFVHLTNYSINKKSTTYMRNEDVDGKMGHKWTLKTLWDYLKHSETNLNVDKLKEKICDIILKTLISCEANVNKLIERYQVCKYNNFELLGFDIMLDDQFNPWLLEVNISPSLRAESPLDSSVKSQLIKDMLNIIGYRLPVLDEELCTGVFPHSIMNGLQCDYSSLSFALSKEERKKHILLERNLTKENILSNLTPDDVRQLIEAEDELTRCGHFVRIFPSSKSDLYMKYFQKSHYYNLLLNEWEKKYSNRRLLGINYLRRLSEQKVHLRGVCVDEFTVRILFVILFINILNFYSQESDEQ</sequence>
<dbReference type="GO" id="GO:0015631">
    <property type="term" value="F:tubulin binding"/>
    <property type="evidence" value="ECO:0007669"/>
    <property type="project" value="TreeGrafter"/>
</dbReference>
<dbReference type="GO" id="GO:0036064">
    <property type="term" value="C:ciliary basal body"/>
    <property type="evidence" value="ECO:0007669"/>
    <property type="project" value="TreeGrafter"/>
</dbReference>
<dbReference type="GO" id="GO:0070740">
    <property type="term" value="F:tubulin-glutamic acid ligase activity"/>
    <property type="evidence" value="ECO:0007669"/>
    <property type="project" value="TreeGrafter"/>
</dbReference>
<evidence type="ECO:0000256" key="2">
    <source>
        <dbReference type="ARBA" id="ARBA00022741"/>
    </source>
</evidence>
<organism evidence="4 5">
    <name type="scientific">Leptotrombidium deliense</name>
    <dbReference type="NCBI Taxonomy" id="299467"/>
    <lineage>
        <taxon>Eukaryota</taxon>
        <taxon>Metazoa</taxon>
        <taxon>Ecdysozoa</taxon>
        <taxon>Arthropoda</taxon>
        <taxon>Chelicerata</taxon>
        <taxon>Arachnida</taxon>
        <taxon>Acari</taxon>
        <taxon>Acariformes</taxon>
        <taxon>Trombidiformes</taxon>
        <taxon>Prostigmata</taxon>
        <taxon>Anystina</taxon>
        <taxon>Parasitengona</taxon>
        <taxon>Trombiculoidea</taxon>
        <taxon>Trombiculidae</taxon>
        <taxon>Leptotrombidium</taxon>
    </lineage>
</organism>
<dbReference type="SUPFAM" id="SSF56059">
    <property type="entry name" value="Glutathione synthetase ATP-binding domain-like"/>
    <property type="match status" value="1"/>
</dbReference>
<dbReference type="AlphaFoldDB" id="A0A443S1W0"/>
<feature type="non-terminal residue" evidence="4">
    <location>
        <position position="1"/>
    </location>
</feature>
<dbReference type="VEuPathDB" id="VectorBase:LDEU010511"/>
<dbReference type="STRING" id="299467.A0A443S1W0"/>
<dbReference type="PANTHER" id="PTHR12241">
    <property type="entry name" value="TUBULIN POLYGLUTAMYLASE"/>
    <property type="match status" value="1"/>
</dbReference>
<dbReference type="InterPro" id="IPR004344">
    <property type="entry name" value="TTL/TTLL_fam"/>
</dbReference>
<protein>
    <submittedName>
        <fullName evidence="4">Tubulin polyglutamylase TTLL4-like protein</fullName>
    </submittedName>
</protein>
<accession>A0A443S1W0</accession>
<gene>
    <name evidence="4" type="ORF">B4U80_02611</name>
</gene>
<proteinExistence type="predicted"/>
<dbReference type="EMBL" id="NCKV01011832">
    <property type="protein sequence ID" value="RWS21529.1"/>
    <property type="molecule type" value="Genomic_DNA"/>
</dbReference>
<dbReference type="Pfam" id="PF03133">
    <property type="entry name" value="TTL"/>
    <property type="match status" value="1"/>
</dbReference>
<evidence type="ECO:0000256" key="1">
    <source>
        <dbReference type="ARBA" id="ARBA00022598"/>
    </source>
</evidence>
<dbReference type="Proteomes" id="UP000288716">
    <property type="component" value="Unassembled WGS sequence"/>
</dbReference>
<dbReference type="OrthoDB" id="202825at2759"/>
<comment type="caution">
    <text evidence="4">The sequence shown here is derived from an EMBL/GenBank/DDBJ whole genome shotgun (WGS) entry which is preliminary data.</text>
</comment>
<dbReference type="GO" id="GO:0005524">
    <property type="term" value="F:ATP binding"/>
    <property type="evidence" value="ECO:0007669"/>
    <property type="project" value="UniProtKB-KW"/>
</dbReference>
<keyword evidence="5" id="KW-1185">Reference proteome</keyword>
<reference evidence="4 5" key="1">
    <citation type="journal article" date="2018" name="Gigascience">
        <title>Genomes of trombidid mites reveal novel predicted allergens and laterally-transferred genes associated with secondary metabolism.</title>
        <authorList>
            <person name="Dong X."/>
            <person name="Chaisiri K."/>
            <person name="Xia D."/>
            <person name="Armstrong S.D."/>
            <person name="Fang Y."/>
            <person name="Donnelly M.J."/>
            <person name="Kadowaki T."/>
            <person name="McGarry J.W."/>
            <person name="Darby A.C."/>
            <person name="Makepeace B.L."/>
        </authorList>
    </citation>
    <scope>NUCLEOTIDE SEQUENCE [LARGE SCALE GENOMIC DNA]</scope>
    <source>
        <strain evidence="4">UoL-UT</strain>
    </source>
</reference>
<keyword evidence="1" id="KW-0436">Ligase</keyword>
<evidence type="ECO:0000313" key="5">
    <source>
        <dbReference type="Proteomes" id="UP000288716"/>
    </source>
</evidence>
<dbReference type="GO" id="GO:0000226">
    <property type="term" value="P:microtubule cytoskeleton organization"/>
    <property type="evidence" value="ECO:0007669"/>
    <property type="project" value="TreeGrafter"/>
</dbReference>
<name>A0A443S1W0_9ACAR</name>
<keyword evidence="2" id="KW-0547">Nucleotide-binding</keyword>
<dbReference type="Gene3D" id="3.30.470.20">
    <property type="entry name" value="ATP-grasp fold, B domain"/>
    <property type="match status" value="1"/>
</dbReference>